<dbReference type="EMBL" id="CP045725">
    <property type="protein sequence ID" value="QGF22610.1"/>
    <property type="molecule type" value="Genomic_DNA"/>
</dbReference>
<dbReference type="RefSeq" id="WP_153571139.1">
    <property type="nucleotide sequence ID" value="NZ_CP045725.1"/>
</dbReference>
<proteinExistence type="predicted"/>
<dbReference type="InterPro" id="IPR001650">
    <property type="entry name" value="Helicase_C-like"/>
</dbReference>
<sequence>MPVPAPPVRPPIAPGVTVVVRDEEWLVTSVDVTNDGQLLHVQGLGALVKGTTASFYDSLDDIQVLDPAQAMLTPDASPGYRRTKLWLEATLRKTPVPLSDDKLVVSTQMLADPLAYQQSAVRKALSPDNLRTRILLADAVGLGKTLEIGMILAELVRRGRGDRILIVCPRHVLEQMQHEMWTRFALPFVRLDSVGVQRVKQKLPATRNPFTFYRRVIISIDTLKQDRFANDLRGHRWDAVVIDESHNVTNSATQNNRLARILAPSTDALILASATPHNGREESFAELIRLLEPTAVTPDGRLREDEVKRLVVRRHRHSPEVANVVGADWAERKEPQNLLIPASAQEDAVADELDRVWLHPQGSSPYSGKVTQLFPWTLAKAFLSSPAALRASIHNRIRTLQAHPAPDQQRELDALHRLDKLNDASYATAGGKYGRLVSYLRAIGVAKDSSTRAVVFAERVDTLHWLQQRLRKEFGMAEDQVTVLHGGLTDVDQQEVVESFKQAGSPIRVLVTGDVASEGVNLHKQCHELIHYDIPWSLIRLEQRNGRIDRYGQKVSPQITTLLLQPSSQTFSGDLVVLTKLLEREEQAHKALGDAASLMGKYSVEAEEEEILKVLAGQQDLDEVVADVATVASGGGLAGLLARLSKAPAQPTASAANHPRTLLYTKQVDFLRDALQEAFRTPAARPQANGVGWKEYPQDRIAEFAPPADLRQRLEVLPATYLSDRKVLEDFKLVTTPTRGQEVLAEALVDTSSHTSWPEAHYLGPLHPVLDWAADQALASLSRNEVFALRGTVDVPTVLLLGTLTNRRGQVVAASFMAVEFYDPDSPHGFVTPYGTPQEMLEAVGLTGSASNPGAPAGIDKLQALMPAAVRDGDAYLEQVFVAAADSTQQRVDDWVQRTDAWMDAYESDVLIKRSEVKQRRIGVAEEKKLLASMAPDRQLLRPLAMILPADHPVAAPPAAPMATGPTLFTGSEA</sequence>
<keyword evidence="2" id="KW-0378">Hydrolase</keyword>
<dbReference type="PROSITE" id="PS51192">
    <property type="entry name" value="HELICASE_ATP_BIND_1"/>
    <property type="match status" value="1"/>
</dbReference>
<reference evidence="7 8" key="1">
    <citation type="submission" date="2019-10" db="EMBL/GenBank/DDBJ databases">
        <title>Genomic analysis of Raineyella sp. CBA3103.</title>
        <authorList>
            <person name="Roh S.W."/>
        </authorList>
    </citation>
    <scope>NUCLEOTIDE SEQUENCE [LARGE SCALE GENOMIC DNA]</scope>
    <source>
        <strain evidence="7 8">CBA3103</strain>
    </source>
</reference>
<dbReference type="GO" id="GO:0016787">
    <property type="term" value="F:hydrolase activity"/>
    <property type="evidence" value="ECO:0007669"/>
    <property type="project" value="UniProtKB-KW"/>
</dbReference>
<dbReference type="PANTHER" id="PTHR45766:SF6">
    <property type="entry name" value="SWI_SNF-RELATED MATRIX-ASSOCIATED ACTIN-DEPENDENT REGULATOR OF CHROMATIN SUBFAMILY A-LIKE PROTEIN 1"/>
    <property type="match status" value="1"/>
</dbReference>
<evidence type="ECO:0000313" key="7">
    <source>
        <dbReference type="EMBL" id="QGF22610.1"/>
    </source>
</evidence>
<dbReference type="GO" id="GO:0005524">
    <property type="term" value="F:ATP binding"/>
    <property type="evidence" value="ECO:0007669"/>
    <property type="project" value="UniProtKB-KW"/>
</dbReference>
<dbReference type="InterPro" id="IPR049730">
    <property type="entry name" value="SNF2/RAD54-like_C"/>
</dbReference>
<feature type="domain" description="Helicase ATP-binding" evidence="5">
    <location>
        <begin position="125"/>
        <end position="294"/>
    </location>
</feature>
<dbReference type="Gene3D" id="3.40.50.300">
    <property type="entry name" value="P-loop containing nucleotide triphosphate hydrolases"/>
    <property type="match status" value="1"/>
</dbReference>
<dbReference type="InterPro" id="IPR014001">
    <property type="entry name" value="Helicase_ATP-bd"/>
</dbReference>
<dbReference type="SMART" id="SM00490">
    <property type="entry name" value="HELICc"/>
    <property type="match status" value="1"/>
</dbReference>
<evidence type="ECO:0000259" key="6">
    <source>
        <dbReference type="PROSITE" id="PS51194"/>
    </source>
</evidence>
<dbReference type="InterPro" id="IPR000330">
    <property type="entry name" value="SNF2_N"/>
</dbReference>
<dbReference type="SMART" id="SM00487">
    <property type="entry name" value="DEXDc"/>
    <property type="match status" value="1"/>
</dbReference>
<evidence type="ECO:0000256" key="1">
    <source>
        <dbReference type="ARBA" id="ARBA00022741"/>
    </source>
</evidence>
<keyword evidence="3 7" id="KW-0347">Helicase</keyword>
<evidence type="ECO:0000256" key="2">
    <source>
        <dbReference type="ARBA" id="ARBA00022801"/>
    </source>
</evidence>
<dbReference type="AlphaFoldDB" id="A0A5Q2F6K4"/>
<evidence type="ECO:0000259" key="5">
    <source>
        <dbReference type="PROSITE" id="PS51192"/>
    </source>
</evidence>
<dbReference type="CDD" id="cd18793">
    <property type="entry name" value="SF2_C_SNF"/>
    <property type="match status" value="1"/>
</dbReference>
<dbReference type="InterPro" id="IPR038718">
    <property type="entry name" value="SNF2-like_sf"/>
</dbReference>
<feature type="domain" description="Helicase C-terminal" evidence="6">
    <location>
        <begin position="439"/>
        <end position="612"/>
    </location>
</feature>
<dbReference type="InterPro" id="IPR057342">
    <property type="entry name" value="DEXDc_RapA"/>
</dbReference>
<dbReference type="CDD" id="cd18011">
    <property type="entry name" value="DEXDc_RapA"/>
    <property type="match status" value="1"/>
</dbReference>
<dbReference type="PANTHER" id="PTHR45766">
    <property type="entry name" value="DNA ANNEALING HELICASE AND ENDONUCLEASE ZRANB3 FAMILY MEMBER"/>
    <property type="match status" value="1"/>
</dbReference>
<protein>
    <submittedName>
        <fullName evidence="7">Helicase</fullName>
    </submittedName>
</protein>
<dbReference type="Gene3D" id="3.40.50.10810">
    <property type="entry name" value="Tandem AAA-ATPase domain"/>
    <property type="match status" value="1"/>
</dbReference>
<dbReference type="SUPFAM" id="SSF52540">
    <property type="entry name" value="P-loop containing nucleoside triphosphate hydrolases"/>
    <property type="match status" value="1"/>
</dbReference>
<dbReference type="Proteomes" id="UP000386847">
    <property type="component" value="Chromosome"/>
</dbReference>
<dbReference type="PROSITE" id="PS51194">
    <property type="entry name" value="HELICASE_CTER"/>
    <property type="match status" value="1"/>
</dbReference>
<dbReference type="InterPro" id="IPR027417">
    <property type="entry name" value="P-loop_NTPase"/>
</dbReference>
<organism evidence="7 8">
    <name type="scientific">Raineyella fluvialis</name>
    <dbReference type="NCBI Taxonomy" id="2662261"/>
    <lineage>
        <taxon>Bacteria</taxon>
        <taxon>Bacillati</taxon>
        <taxon>Actinomycetota</taxon>
        <taxon>Actinomycetes</taxon>
        <taxon>Propionibacteriales</taxon>
        <taxon>Propionibacteriaceae</taxon>
        <taxon>Raineyella</taxon>
    </lineage>
</organism>
<dbReference type="Pfam" id="PF00271">
    <property type="entry name" value="Helicase_C"/>
    <property type="match status" value="1"/>
</dbReference>
<dbReference type="Pfam" id="PF00176">
    <property type="entry name" value="SNF2-rel_dom"/>
    <property type="match status" value="1"/>
</dbReference>
<dbReference type="GO" id="GO:0004386">
    <property type="term" value="F:helicase activity"/>
    <property type="evidence" value="ECO:0007669"/>
    <property type="project" value="UniProtKB-KW"/>
</dbReference>
<accession>A0A5Q2F6K4</accession>
<evidence type="ECO:0000256" key="3">
    <source>
        <dbReference type="ARBA" id="ARBA00022806"/>
    </source>
</evidence>
<keyword evidence="1" id="KW-0547">Nucleotide-binding</keyword>
<gene>
    <name evidence="7" type="ORF">Rai3103_01735</name>
</gene>
<evidence type="ECO:0000313" key="8">
    <source>
        <dbReference type="Proteomes" id="UP000386847"/>
    </source>
</evidence>
<keyword evidence="8" id="KW-1185">Reference proteome</keyword>
<dbReference type="KEGG" id="rain:Rai3103_01735"/>
<keyword evidence="4" id="KW-0067">ATP-binding</keyword>
<name>A0A5Q2F6K4_9ACTN</name>
<evidence type="ECO:0000256" key="4">
    <source>
        <dbReference type="ARBA" id="ARBA00022840"/>
    </source>
</evidence>